<evidence type="ECO:0000313" key="3">
    <source>
        <dbReference type="EMBL" id="KIL71325.1"/>
    </source>
</evidence>
<dbReference type="GO" id="GO:0003729">
    <property type="term" value="F:mRNA binding"/>
    <property type="evidence" value="ECO:0007669"/>
    <property type="project" value="TreeGrafter"/>
</dbReference>
<dbReference type="FunCoup" id="A0A0C2T5S9">
    <property type="interactions" value="167"/>
</dbReference>
<feature type="region of interest" description="Disordered" evidence="1">
    <location>
        <begin position="1"/>
        <end position="37"/>
    </location>
</feature>
<dbReference type="InterPro" id="IPR045862">
    <property type="entry name" value="Trf4-like"/>
</dbReference>
<dbReference type="Proteomes" id="UP000054549">
    <property type="component" value="Unassembled WGS sequence"/>
</dbReference>
<dbReference type="GO" id="GO:0043634">
    <property type="term" value="P:polyadenylation-dependent ncRNA catabolic process"/>
    <property type="evidence" value="ECO:0007669"/>
    <property type="project" value="TreeGrafter"/>
</dbReference>
<keyword evidence="4" id="KW-1185">Reference proteome</keyword>
<sequence>MRVLSGLAYSHGSVPLKNPRKDRRRKPQNNENWPAALANQSSTAIKKVAPKAKKIAIHPWRSFMITKPYLSASVMLHDEIMAFQNWATLTRQELDVRRTMIDCINTIARRVFSDAKIELSGSSATSLAFPAVRLDVVISTQEVHSDVGMKYALSQLATKLKQANLAKTAVQIPYQNAPVLRLVTLLEYGSFGVDISVNNVDGLLAVNAVNDYLVRMPALGPLVTVINALLGKYGLNNPSIGGLSSYAITCMCIFFIKTNPTKRSSWSYDYPVISKSLGTLLSDFLQYFSNQFPYSTSRISAEKGKLYPNTDTCRGRDRNCGMSVECLVNPEINVAETVLPLTLQQIVNVFLVGLANIVKSTVQDHSVLTRLVACDKNVCFFRPFFIPVIEYFVHRFAVVSAD</sequence>
<organism evidence="3 4">
    <name type="scientific">Amanita muscaria (strain Koide BX008)</name>
    <dbReference type="NCBI Taxonomy" id="946122"/>
    <lineage>
        <taxon>Eukaryota</taxon>
        <taxon>Fungi</taxon>
        <taxon>Dikarya</taxon>
        <taxon>Basidiomycota</taxon>
        <taxon>Agaricomycotina</taxon>
        <taxon>Agaricomycetes</taxon>
        <taxon>Agaricomycetidae</taxon>
        <taxon>Agaricales</taxon>
        <taxon>Pluteineae</taxon>
        <taxon>Amanitaceae</taxon>
        <taxon>Amanita</taxon>
    </lineage>
</organism>
<evidence type="ECO:0000256" key="1">
    <source>
        <dbReference type="SAM" id="MobiDB-lite"/>
    </source>
</evidence>
<dbReference type="InParanoid" id="A0A0C2T5S9"/>
<name>A0A0C2T5S9_AMAMK</name>
<proteinExistence type="predicted"/>
<dbReference type="GO" id="GO:0031123">
    <property type="term" value="P:RNA 3'-end processing"/>
    <property type="evidence" value="ECO:0007669"/>
    <property type="project" value="TreeGrafter"/>
</dbReference>
<dbReference type="PANTHER" id="PTHR23092">
    <property type="entry name" value="POLY(A) RNA POLYMERASE"/>
    <property type="match status" value="1"/>
</dbReference>
<feature type="compositionally biased region" description="Basic residues" evidence="1">
    <location>
        <begin position="18"/>
        <end position="27"/>
    </location>
</feature>
<feature type="domain" description="Poly(A) RNA polymerase mitochondrial-like central palm" evidence="2">
    <location>
        <begin position="76"/>
        <end position="205"/>
    </location>
</feature>
<evidence type="ECO:0000259" key="2">
    <source>
        <dbReference type="Pfam" id="PF22600"/>
    </source>
</evidence>
<dbReference type="Pfam" id="PF22600">
    <property type="entry name" value="MTPAP-like_central"/>
    <property type="match status" value="1"/>
</dbReference>
<dbReference type="InterPro" id="IPR043519">
    <property type="entry name" value="NT_sf"/>
</dbReference>
<dbReference type="GO" id="GO:0005730">
    <property type="term" value="C:nucleolus"/>
    <property type="evidence" value="ECO:0007669"/>
    <property type="project" value="TreeGrafter"/>
</dbReference>
<dbReference type="GO" id="GO:1990817">
    <property type="term" value="F:poly(A) RNA polymerase activity"/>
    <property type="evidence" value="ECO:0007669"/>
    <property type="project" value="InterPro"/>
</dbReference>
<dbReference type="OrthoDB" id="273917at2759"/>
<reference evidence="3 4" key="1">
    <citation type="submission" date="2014-04" db="EMBL/GenBank/DDBJ databases">
        <title>Evolutionary Origins and Diversification of the Mycorrhizal Mutualists.</title>
        <authorList>
            <consortium name="DOE Joint Genome Institute"/>
            <consortium name="Mycorrhizal Genomics Consortium"/>
            <person name="Kohler A."/>
            <person name="Kuo A."/>
            <person name="Nagy L.G."/>
            <person name="Floudas D."/>
            <person name="Copeland A."/>
            <person name="Barry K.W."/>
            <person name="Cichocki N."/>
            <person name="Veneault-Fourrey C."/>
            <person name="LaButti K."/>
            <person name="Lindquist E.A."/>
            <person name="Lipzen A."/>
            <person name="Lundell T."/>
            <person name="Morin E."/>
            <person name="Murat C."/>
            <person name="Riley R."/>
            <person name="Ohm R."/>
            <person name="Sun H."/>
            <person name="Tunlid A."/>
            <person name="Henrissat B."/>
            <person name="Grigoriev I.V."/>
            <person name="Hibbett D.S."/>
            <person name="Martin F."/>
        </authorList>
    </citation>
    <scope>NUCLEOTIDE SEQUENCE [LARGE SCALE GENOMIC DNA]</scope>
    <source>
        <strain evidence="3 4">Koide BX008</strain>
    </source>
</reference>
<dbReference type="SUPFAM" id="SSF81631">
    <property type="entry name" value="PAP/OAS1 substrate-binding domain"/>
    <property type="match status" value="1"/>
</dbReference>
<dbReference type="PANTHER" id="PTHR23092:SF15">
    <property type="entry name" value="INACTIVE NON-CANONICAL POLY(A) RNA POLYMERASE PROTEIN TRF4-2-RELATED"/>
    <property type="match status" value="1"/>
</dbReference>
<dbReference type="GO" id="GO:0031499">
    <property type="term" value="C:TRAMP complex"/>
    <property type="evidence" value="ECO:0007669"/>
    <property type="project" value="TreeGrafter"/>
</dbReference>
<dbReference type="InterPro" id="IPR054708">
    <property type="entry name" value="MTPAP-like_central"/>
</dbReference>
<dbReference type="GO" id="GO:0010605">
    <property type="term" value="P:negative regulation of macromolecule metabolic process"/>
    <property type="evidence" value="ECO:0007669"/>
    <property type="project" value="UniProtKB-ARBA"/>
</dbReference>
<dbReference type="HOGENOM" id="CLU_685065_0_0_1"/>
<accession>A0A0C2T5S9</accession>
<dbReference type="SUPFAM" id="SSF81301">
    <property type="entry name" value="Nucleotidyltransferase"/>
    <property type="match status" value="1"/>
</dbReference>
<protein>
    <recommendedName>
        <fullName evidence="2">Poly(A) RNA polymerase mitochondrial-like central palm domain-containing protein</fullName>
    </recommendedName>
</protein>
<evidence type="ECO:0000313" key="4">
    <source>
        <dbReference type="Proteomes" id="UP000054549"/>
    </source>
</evidence>
<dbReference type="Gene3D" id="3.30.460.10">
    <property type="entry name" value="Beta Polymerase, domain 2"/>
    <property type="match status" value="1"/>
</dbReference>
<dbReference type="STRING" id="946122.A0A0C2T5S9"/>
<dbReference type="EMBL" id="KN818222">
    <property type="protein sequence ID" value="KIL71325.1"/>
    <property type="molecule type" value="Genomic_DNA"/>
</dbReference>
<dbReference type="AlphaFoldDB" id="A0A0C2T5S9"/>
<gene>
    <name evidence="3" type="ORF">M378DRAFT_212289</name>
</gene>
<dbReference type="Gene3D" id="1.10.1410.10">
    <property type="match status" value="1"/>
</dbReference>